<dbReference type="SUPFAM" id="SSF88713">
    <property type="entry name" value="Glycoside hydrolase/deacetylase"/>
    <property type="match status" value="1"/>
</dbReference>
<dbReference type="STRING" id="1238182.C882_1571"/>
<dbReference type="Pfam" id="PF01522">
    <property type="entry name" value="Polysacc_deac_1"/>
    <property type="match status" value="1"/>
</dbReference>
<dbReference type="NCBIfam" id="TIGR03006">
    <property type="entry name" value="pepcterm_polyde"/>
    <property type="match status" value="1"/>
</dbReference>
<dbReference type="InterPro" id="IPR045235">
    <property type="entry name" value="PuuE_HpPgdA-like"/>
</dbReference>
<dbReference type="PROSITE" id="PS51677">
    <property type="entry name" value="NODB"/>
    <property type="match status" value="1"/>
</dbReference>
<dbReference type="CDD" id="cd10941">
    <property type="entry name" value="CE4_PuuE_HpPgdA_like_2"/>
    <property type="match status" value="1"/>
</dbReference>
<dbReference type="AlphaFoldDB" id="K9H6R0"/>
<dbReference type="GO" id="GO:0016810">
    <property type="term" value="F:hydrolase activity, acting on carbon-nitrogen (but not peptide) bonds"/>
    <property type="evidence" value="ECO:0007669"/>
    <property type="project" value="InterPro"/>
</dbReference>
<dbReference type="Proteomes" id="UP000009881">
    <property type="component" value="Unassembled WGS sequence"/>
</dbReference>
<evidence type="ECO:0000256" key="4">
    <source>
        <dbReference type="ARBA" id="ARBA00032976"/>
    </source>
</evidence>
<dbReference type="InterPro" id="IPR002509">
    <property type="entry name" value="NODB_dom"/>
</dbReference>
<dbReference type="Pfam" id="PF11959">
    <property type="entry name" value="DUF3473"/>
    <property type="match status" value="1"/>
</dbReference>
<dbReference type="PANTHER" id="PTHR47561:SF1">
    <property type="entry name" value="POLYSACCHARIDE DEACETYLASE FAMILY PROTEIN (AFU_ORTHOLOGUE AFUA_6G05030)"/>
    <property type="match status" value="1"/>
</dbReference>
<comment type="function">
    <text evidence="1">Is involved in generating a small heat-stable compound (Nod), an acylated oligomer of N-acetylglucosamine, that stimulates mitosis in various plant protoplasts.</text>
</comment>
<sequence>MNQITAAAAARAQAAPPQVSRREVPPAAPSRPGPRRDARGRIVNAMTVDVEDWFQVQALSAHVDRDSWDLQNRRVERNTDRILALFAEEGVSATFFTLGWVAERHPLLIRRIVDAGHELASHGLAHVPVHAQSADAFRRDIRHAKALLEDTGGVAVHGYRAATFSIGSRTPWAHQVLAEEGHSYSSSINPIRHDLYGAPDAPRFPHCPREAPDGFWEVPMTTVQVRGRNLPCAGGGFFRLLPYAVFRAGLRRVNLGEERPAVFYFHPWEVDPGQPRIAGLPWRSAFRHTVNLGRTEARLKRLLRDFAWDRMDRVHPGLVPADG</sequence>
<dbReference type="InterPro" id="IPR022560">
    <property type="entry name" value="DUF3473"/>
</dbReference>
<dbReference type="GO" id="GO:0005975">
    <property type="term" value="P:carbohydrate metabolic process"/>
    <property type="evidence" value="ECO:0007669"/>
    <property type="project" value="InterPro"/>
</dbReference>
<dbReference type="OrthoDB" id="9784220at2"/>
<dbReference type="InterPro" id="IPR014344">
    <property type="entry name" value="XrtA_polysacc_deacetyl"/>
</dbReference>
<evidence type="ECO:0000256" key="3">
    <source>
        <dbReference type="ARBA" id="ARBA00020071"/>
    </source>
</evidence>
<comment type="similarity">
    <text evidence="2">Belongs to the polysaccharide deacetylase family.</text>
</comment>
<dbReference type="EMBL" id="ANHY01000002">
    <property type="protein sequence ID" value="EKV32734.1"/>
    <property type="molecule type" value="Genomic_DNA"/>
</dbReference>
<comment type="caution">
    <text evidence="7">The sequence shown here is derived from an EMBL/GenBank/DDBJ whole genome shotgun (WGS) entry which is preliminary data.</text>
</comment>
<evidence type="ECO:0000256" key="5">
    <source>
        <dbReference type="SAM" id="MobiDB-lite"/>
    </source>
</evidence>
<dbReference type="Gene3D" id="3.20.20.370">
    <property type="entry name" value="Glycoside hydrolase/deacetylase"/>
    <property type="match status" value="1"/>
</dbReference>
<reference evidence="7 8" key="1">
    <citation type="journal article" date="2013" name="Genome Announc.">
        <title>Draft Genome Sequence of an Alphaproteobacterium, Caenispirillum salinarum AK4(T), Isolated from a Solar Saltern.</title>
        <authorList>
            <person name="Khatri I."/>
            <person name="Singh A."/>
            <person name="Korpole S."/>
            <person name="Pinnaka A.K."/>
            <person name="Subramanian S."/>
        </authorList>
    </citation>
    <scope>NUCLEOTIDE SEQUENCE [LARGE SCALE GENOMIC DNA]</scope>
    <source>
        <strain evidence="7 8">AK4</strain>
    </source>
</reference>
<accession>K9H6R0</accession>
<gene>
    <name evidence="7" type="ORF">C882_1571</name>
</gene>
<evidence type="ECO:0000313" key="8">
    <source>
        <dbReference type="Proteomes" id="UP000009881"/>
    </source>
</evidence>
<evidence type="ECO:0000256" key="2">
    <source>
        <dbReference type="ARBA" id="ARBA00010973"/>
    </source>
</evidence>
<evidence type="ECO:0000256" key="1">
    <source>
        <dbReference type="ARBA" id="ARBA00003236"/>
    </source>
</evidence>
<proteinExistence type="inferred from homology"/>
<dbReference type="RefSeq" id="WP_009538561.1">
    <property type="nucleotide sequence ID" value="NZ_ANHY01000002.1"/>
</dbReference>
<name>K9H6R0_9PROT</name>
<dbReference type="eggNOG" id="COG0726">
    <property type="taxonomic scope" value="Bacteria"/>
</dbReference>
<organism evidence="7 8">
    <name type="scientific">Caenispirillum salinarum AK4</name>
    <dbReference type="NCBI Taxonomy" id="1238182"/>
    <lineage>
        <taxon>Bacteria</taxon>
        <taxon>Pseudomonadati</taxon>
        <taxon>Pseudomonadota</taxon>
        <taxon>Alphaproteobacteria</taxon>
        <taxon>Rhodospirillales</taxon>
        <taxon>Novispirillaceae</taxon>
        <taxon>Caenispirillum</taxon>
    </lineage>
</organism>
<dbReference type="PATRIC" id="fig|1238182.3.peg.109"/>
<feature type="compositionally biased region" description="Low complexity" evidence="5">
    <location>
        <begin position="1"/>
        <end position="18"/>
    </location>
</feature>
<dbReference type="PANTHER" id="PTHR47561">
    <property type="entry name" value="POLYSACCHARIDE DEACETYLASE FAMILY PROTEIN (AFU_ORTHOLOGUE AFUA_6G05030)"/>
    <property type="match status" value="1"/>
</dbReference>
<feature type="domain" description="NodB homology" evidence="6">
    <location>
        <begin position="57"/>
        <end position="323"/>
    </location>
</feature>
<evidence type="ECO:0000259" key="6">
    <source>
        <dbReference type="PROSITE" id="PS51677"/>
    </source>
</evidence>
<protein>
    <recommendedName>
        <fullName evidence="3">Chitooligosaccharide deacetylase</fullName>
    </recommendedName>
    <alternativeName>
        <fullName evidence="4">Nodulation protein B</fullName>
    </alternativeName>
</protein>
<evidence type="ECO:0000313" key="7">
    <source>
        <dbReference type="EMBL" id="EKV32734.1"/>
    </source>
</evidence>
<keyword evidence="8" id="KW-1185">Reference proteome</keyword>
<feature type="region of interest" description="Disordered" evidence="5">
    <location>
        <begin position="1"/>
        <end position="39"/>
    </location>
</feature>
<dbReference type="InterPro" id="IPR011330">
    <property type="entry name" value="Glyco_hydro/deAcase_b/a-brl"/>
</dbReference>